<keyword evidence="2" id="KW-1185">Reference proteome</keyword>
<name>A0ABU8V2N6_9NEIS</name>
<dbReference type="Proteomes" id="UP001224516">
    <property type="component" value="Unassembled WGS sequence"/>
</dbReference>
<evidence type="ECO:0000313" key="2">
    <source>
        <dbReference type="Proteomes" id="UP001224516"/>
    </source>
</evidence>
<dbReference type="EMBL" id="JAVFJF020000021">
    <property type="protein sequence ID" value="MEJ8675334.1"/>
    <property type="molecule type" value="Genomic_DNA"/>
</dbReference>
<dbReference type="RefSeq" id="WP_307909228.1">
    <property type="nucleotide sequence ID" value="NZ_JAVFJF020000021.1"/>
</dbReference>
<proteinExistence type="predicted"/>
<sequence length="344" mass="40773">MRKPLTARWAVFFRILFIAYFKERLSLIFSRRSIKIFKRMEMDKIDEKSNDGIEWENYCEKILRLKYSRKSFFTIPHEDRGDHGLEFFTRDGTIFQCYKPNGPCSMEEHKKKIQKKINDDLKKLDQYKNEIIQLLDGTVINEWVLLTPEIRTKDLIKYCNKKAKETIQKNIPYIDNKAFHVKIETDNSFPEEKIRANRIRESEINVEVQPIPKDEMESWKISNANFHQNLHNKCSKISTPPDQLIDEIIERYLVLEDLTDAYRDEFPDLYVEVSRIASDNLTVLKNDSLFSKVLPNDTVSLLLKKNRENLTRITQKISENNLEAFAIGFISKWLAECKMDFAIK</sequence>
<accession>A0ABU8V2N6</accession>
<reference evidence="1 2" key="1">
    <citation type="submission" date="2023-12" db="EMBL/GenBank/DDBJ databases">
        <title>Evaluation and characterization of a potential secondary metabolite violacein from indigenous Chromobacterium amazonense SAM215.</title>
        <authorList>
            <person name="Tarafdar M.R."/>
            <person name="Abedin S.M."/>
            <person name="Atiqua A."/>
            <person name="Saha A."/>
            <person name="Khan S.N."/>
        </authorList>
    </citation>
    <scope>NUCLEOTIDE SEQUENCE [LARGE SCALE GENOMIC DNA]</scope>
    <source>
        <strain evidence="1 2">SAM215</strain>
    </source>
</reference>
<gene>
    <name evidence="1" type="ORF">QCL97_011415</name>
</gene>
<comment type="caution">
    <text evidence="1">The sequence shown here is derived from an EMBL/GenBank/DDBJ whole genome shotgun (WGS) entry which is preliminary data.</text>
</comment>
<evidence type="ECO:0000313" key="1">
    <source>
        <dbReference type="EMBL" id="MEJ8675334.1"/>
    </source>
</evidence>
<organism evidence="1 2">
    <name type="scientific">Chromobacterium amazonense</name>
    <dbReference type="NCBI Taxonomy" id="1382803"/>
    <lineage>
        <taxon>Bacteria</taxon>
        <taxon>Pseudomonadati</taxon>
        <taxon>Pseudomonadota</taxon>
        <taxon>Betaproteobacteria</taxon>
        <taxon>Neisseriales</taxon>
        <taxon>Chromobacteriaceae</taxon>
        <taxon>Chromobacterium</taxon>
    </lineage>
</organism>
<protein>
    <submittedName>
        <fullName evidence="1">Uncharacterized protein</fullName>
    </submittedName>
</protein>